<dbReference type="PROSITE" id="PS51455">
    <property type="entry name" value="PIPK"/>
    <property type="match status" value="1"/>
</dbReference>
<keyword evidence="1" id="KW-0067">ATP-binding</keyword>
<dbReference type="PANTHER" id="PTHR23086:SF8">
    <property type="entry name" value="PHOSPHATIDYLINOSITOL 5-PHOSPHATE 4-KINASE, ISOFORM A"/>
    <property type="match status" value="1"/>
</dbReference>
<feature type="region of interest" description="Disordered" evidence="2">
    <location>
        <begin position="398"/>
        <end position="546"/>
    </location>
</feature>
<evidence type="ECO:0000313" key="4">
    <source>
        <dbReference type="EMBL" id="GMI48166.1"/>
    </source>
</evidence>
<feature type="compositionally biased region" description="Basic and acidic residues" evidence="2">
    <location>
        <begin position="415"/>
        <end position="431"/>
    </location>
</feature>
<dbReference type="GO" id="GO:0005886">
    <property type="term" value="C:plasma membrane"/>
    <property type="evidence" value="ECO:0007669"/>
    <property type="project" value="TreeGrafter"/>
</dbReference>
<dbReference type="GO" id="GO:0005524">
    <property type="term" value="F:ATP binding"/>
    <property type="evidence" value="ECO:0007669"/>
    <property type="project" value="UniProtKB-UniRule"/>
</dbReference>
<evidence type="ECO:0000256" key="1">
    <source>
        <dbReference type="PROSITE-ProRule" id="PRU00781"/>
    </source>
</evidence>
<dbReference type="EMBL" id="BRYA01000377">
    <property type="protein sequence ID" value="GMI48166.1"/>
    <property type="molecule type" value="Genomic_DNA"/>
</dbReference>
<dbReference type="InterPro" id="IPR027484">
    <property type="entry name" value="PInositol-4-P-5-kinase_N"/>
</dbReference>
<feature type="compositionally biased region" description="Gly residues" evidence="2">
    <location>
        <begin position="440"/>
        <end position="449"/>
    </location>
</feature>
<dbReference type="GO" id="GO:0016308">
    <property type="term" value="F:1-phosphatidylinositol-4-phosphate 5-kinase activity"/>
    <property type="evidence" value="ECO:0007669"/>
    <property type="project" value="TreeGrafter"/>
</dbReference>
<keyword evidence="1" id="KW-0808">Transferase</keyword>
<evidence type="ECO:0000313" key="5">
    <source>
        <dbReference type="Proteomes" id="UP001165065"/>
    </source>
</evidence>
<evidence type="ECO:0000256" key="2">
    <source>
        <dbReference type="SAM" id="MobiDB-lite"/>
    </source>
</evidence>
<dbReference type="Pfam" id="PF01504">
    <property type="entry name" value="PIP5K"/>
    <property type="match status" value="1"/>
</dbReference>
<dbReference type="Gene3D" id="3.30.810.10">
    <property type="entry name" value="2-Layer Sandwich"/>
    <property type="match status" value="2"/>
</dbReference>
<dbReference type="Gene3D" id="3.30.800.10">
    <property type="entry name" value="Phosphatidylinositol Phosphate Kinase II Beta"/>
    <property type="match status" value="1"/>
</dbReference>
<feature type="compositionally biased region" description="Acidic residues" evidence="2">
    <location>
        <begin position="488"/>
        <end position="514"/>
    </location>
</feature>
<dbReference type="CDD" id="cd00139">
    <property type="entry name" value="PIPKc"/>
    <property type="match status" value="1"/>
</dbReference>
<dbReference type="Proteomes" id="UP001165065">
    <property type="component" value="Unassembled WGS sequence"/>
</dbReference>
<dbReference type="InterPro" id="IPR027483">
    <property type="entry name" value="PInositol-4-P-4/5-kinase_C_sf"/>
</dbReference>
<feature type="compositionally biased region" description="Low complexity" evidence="2">
    <location>
        <begin position="12"/>
        <end position="25"/>
    </location>
</feature>
<sequence length="637" mass="72060">MDFLNRITQGLTVSTSTPPVPSSTSRQGSGDSVILDPRKSSFSTFDKDLRNPVSPNRINPNTMFDELNPQTPAGQALKANKDIKYTRFDKFGNKVMKKRVKVKNFTKDIKKSKRRRRSNIKGKKIDGKHEQYTLSLGMMLGIRCCVGKSEQLTSGNRDTVKLNFTDFMQVDKFVFPPGGNSRGPNVTPPHQLAHTFKFKAYAPKIFSKIRTMFGVEPAHFMLSICGEYNFIEFISNAKSGQFFFYSHDGRYMIKTQTESESKFLRRIMPHYYQYLVKNPNSTLTHFYGMYRVKMNHLRRNMHFVIMKSVFNTDKRIDKVWDLKGSTVGRIAKEGETVFKDLDIQGKGLKPEDQVPTKIKIGKEKKAIFMKQLQRDVEFLTKLEIMDYSLLLGRHDRKKSTAPTMYSNGGGGAEGKISRSDTPLRRNRRQEGAFDFADSGSGTGNEGAGMGVTPAAAASRQISQEPLRNVPEDEILGENGRDSTGGRDSEDEGTIYETEDESEFEAYGSEEEESGNESFDERKSDGAPSPMKPAKLASALQRVGTTMTEDEKEAVNAMKDGVHTAPNPWTSRADGGMESENRQEIYFCGVIDILQQYNTRKRAETFFKGFSANNKQISCVHPEWYGDRFLQFMDNAFE</sequence>
<dbReference type="AlphaFoldDB" id="A0A9W7GLZ6"/>
<organism evidence="4 5">
    <name type="scientific">Triparma columacea</name>
    <dbReference type="NCBI Taxonomy" id="722753"/>
    <lineage>
        <taxon>Eukaryota</taxon>
        <taxon>Sar</taxon>
        <taxon>Stramenopiles</taxon>
        <taxon>Ochrophyta</taxon>
        <taxon>Bolidophyceae</taxon>
        <taxon>Parmales</taxon>
        <taxon>Triparmaceae</taxon>
        <taxon>Triparma</taxon>
    </lineage>
</organism>
<gene>
    <name evidence="4" type="ORF">TrCOL_g12611</name>
</gene>
<proteinExistence type="predicted"/>
<keyword evidence="1" id="KW-0418">Kinase</keyword>
<dbReference type="InterPro" id="IPR023610">
    <property type="entry name" value="PInositol-4/5-P-5/4-kinase"/>
</dbReference>
<feature type="region of interest" description="Disordered" evidence="2">
    <location>
        <begin position="7"/>
        <end position="59"/>
    </location>
</feature>
<reference evidence="5" key="1">
    <citation type="journal article" date="2023" name="Commun. Biol.">
        <title>Genome analysis of Parmales, the sister group of diatoms, reveals the evolutionary specialization of diatoms from phago-mixotrophs to photoautotrophs.</title>
        <authorList>
            <person name="Ban H."/>
            <person name="Sato S."/>
            <person name="Yoshikawa S."/>
            <person name="Yamada K."/>
            <person name="Nakamura Y."/>
            <person name="Ichinomiya M."/>
            <person name="Sato N."/>
            <person name="Blanc-Mathieu R."/>
            <person name="Endo H."/>
            <person name="Kuwata A."/>
            <person name="Ogata H."/>
        </authorList>
    </citation>
    <scope>NUCLEOTIDE SEQUENCE [LARGE SCALE GENOMIC DNA]</scope>
</reference>
<protein>
    <recommendedName>
        <fullName evidence="3">PIPK domain-containing protein</fullName>
    </recommendedName>
</protein>
<name>A0A9W7GLZ6_9STRA</name>
<feature type="compositionally biased region" description="Basic and acidic residues" evidence="2">
    <location>
        <begin position="478"/>
        <end position="487"/>
    </location>
</feature>
<dbReference type="SUPFAM" id="SSF56104">
    <property type="entry name" value="SAICAR synthase-like"/>
    <property type="match status" value="1"/>
</dbReference>
<feature type="domain" description="PIPK" evidence="3">
    <location>
        <begin position="128"/>
        <end position="636"/>
    </location>
</feature>
<keyword evidence="1" id="KW-0547">Nucleotide-binding</keyword>
<dbReference type="InterPro" id="IPR002498">
    <property type="entry name" value="PInositol-4-P-4/5-kinase_core"/>
</dbReference>
<comment type="caution">
    <text evidence="4">The sequence shown here is derived from an EMBL/GenBank/DDBJ whole genome shotgun (WGS) entry which is preliminary data.</text>
</comment>
<accession>A0A9W7GLZ6</accession>
<evidence type="ECO:0000259" key="3">
    <source>
        <dbReference type="PROSITE" id="PS51455"/>
    </source>
</evidence>
<dbReference type="PANTHER" id="PTHR23086">
    <property type="entry name" value="PHOSPHATIDYLINOSITOL-4-PHOSPHATE 5-KINASE"/>
    <property type="match status" value="1"/>
</dbReference>
<dbReference type="OrthoDB" id="2129491at2759"/>
<dbReference type="GO" id="GO:0046854">
    <property type="term" value="P:phosphatidylinositol phosphate biosynthetic process"/>
    <property type="evidence" value="ECO:0007669"/>
    <property type="project" value="TreeGrafter"/>
</dbReference>
<keyword evidence="5" id="KW-1185">Reference proteome</keyword>
<dbReference type="SMART" id="SM00330">
    <property type="entry name" value="PIPKc"/>
    <property type="match status" value="1"/>
</dbReference>